<dbReference type="InterPro" id="IPR019821">
    <property type="entry name" value="Kinesin_motor_CS"/>
</dbReference>
<dbReference type="PROSITE" id="PS50067">
    <property type="entry name" value="KINESIN_MOTOR_2"/>
    <property type="match status" value="1"/>
</dbReference>
<dbReference type="PRINTS" id="PR00380">
    <property type="entry name" value="KINESINHEAVY"/>
</dbReference>
<name>A0AAV9B503_ACOGR</name>
<feature type="domain" description="Kinesin motor" evidence="10">
    <location>
        <begin position="1"/>
        <end position="110"/>
    </location>
</feature>
<dbReference type="PANTHER" id="PTHR37739">
    <property type="entry name" value="KINESIN-LIKE PROTEIN KIN-12D"/>
    <property type="match status" value="1"/>
</dbReference>
<keyword evidence="2" id="KW-0547">Nucleotide-binding</keyword>
<dbReference type="Proteomes" id="UP001179952">
    <property type="component" value="Unassembled WGS sequence"/>
</dbReference>
<feature type="coiled-coil region" evidence="8">
    <location>
        <begin position="209"/>
        <end position="285"/>
    </location>
</feature>
<dbReference type="Gene3D" id="3.40.850.10">
    <property type="entry name" value="Kinesin motor domain"/>
    <property type="match status" value="1"/>
</dbReference>
<dbReference type="GO" id="GO:0007018">
    <property type="term" value="P:microtubule-based movement"/>
    <property type="evidence" value="ECO:0007669"/>
    <property type="project" value="InterPro"/>
</dbReference>
<dbReference type="GO" id="GO:0005524">
    <property type="term" value="F:ATP binding"/>
    <property type="evidence" value="ECO:0007669"/>
    <property type="project" value="UniProtKB-KW"/>
</dbReference>
<gene>
    <name evidence="11" type="ORF">QJS04_geneDACA012955</name>
</gene>
<dbReference type="AlphaFoldDB" id="A0AAV9B503"/>
<keyword evidence="5" id="KW-0505">Motor protein</keyword>
<accession>A0AAV9B503</accession>
<comment type="caution">
    <text evidence="7">Lacks conserved residue(s) required for the propagation of feature annotation.</text>
</comment>
<feature type="region of interest" description="Disordered" evidence="9">
    <location>
        <begin position="1025"/>
        <end position="1049"/>
    </location>
</feature>
<feature type="coiled-coil region" evidence="8">
    <location>
        <begin position="390"/>
        <end position="431"/>
    </location>
</feature>
<dbReference type="GO" id="GO:0003777">
    <property type="term" value="F:microtubule motor activity"/>
    <property type="evidence" value="ECO:0007669"/>
    <property type="project" value="InterPro"/>
</dbReference>
<keyword evidence="12" id="KW-1185">Reference proteome</keyword>
<feature type="coiled-coil region" evidence="8">
    <location>
        <begin position="117"/>
        <end position="151"/>
    </location>
</feature>
<comment type="caution">
    <text evidence="11">The sequence shown here is derived from an EMBL/GenBank/DDBJ whole genome shotgun (WGS) entry which is preliminary data.</text>
</comment>
<evidence type="ECO:0000256" key="7">
    <source>
        <dbReference type="PROSITE-ProRule" id="PRU00283"/>
    </source>
</evidence>
<evidence type="ECO:0000256" key="5">
    <source>
        <dbReference type="ARBA" id="ARBA00023175"/>
    </source>
</evidence>
<feature type="coiled-coil region" evidence="8">
    <location>
        <begin position="806"/>
        <end position="861"/>
    </location>
</feature>
<keyword evidence="3" id="KW-0067">ATP-binding</keyword>
<proteinExistence type="inferred from homology"/>
<comment type="similarity">
    <text evidence="6">Belongs to the TRAFAC class myosin-kinesin ATPase superfamily. Kinesin family. KIN-12 subfamily.</text>
</comment>
<evidence type="ECO:0000313" key="11">
    <source>
        <dbReference type="EMBL" id="KAK1271617.1"/>
    </source>
</evidence>
<feature type="coiled-coil region" evidence="8">
    <location>
        <begin position="487"/>
        <end position="528"/>
    </location>
</feature>
<evidence type="ECO:0000256" key="9">
    <source>
        <dbReference type="SAM" id="MobiDB-lite"/>
    </source>
</evidence>
<dbReference type="InterPro" id="IPR001752">
    <property type="entry name" value="Kinesin_motor_dom"/>
</dbReference>
<evidence type="ECO:0000256" key="6">
    <source>
        <dbReference type="ARBA" id="ARBA00034488"/>
    </source>
</evidence>
<dbReference type="GO" id="GO:0008017">
    <property type="term" value="F:microtubule binding"/>
    <property type="evidence" value="ECO:0007669"/>
    <property type="project" value="InterPro"/>
</dbReference>
<dbReference type="SUPFAM" id="SSF52540">
    <property type="entry name" value="P-loop containing nucleoside triphosphate hydrolases"/>
    <property type="match status" value="1"/>
</dbReference>
<reference evidence="11" key="2">
    <citation type="submission" date="2023-06" db="EMBL/GenBank/DDBJ databases">
        <authorList>
            <person name="Ma L."/>
            <person name="Liu K.-W."/>
            <person name="Li Z."/>
            <person name="Hsiao Y.-Y."/>
            <person name="Qi Y."/>
            <person name="Fu T."/>
            <person name="Tang G."/>
            <person name="Zhang D."/>
            <person name="Sun W.-H."/>
            <person name="Liu D.-K."/>
            <person name="Li Y."/>
            <person name="Chen G.-Z."/>
            <person name="Liu X.-D."/>
            <person name="Liao X.-Y."/>
            <person name="Jiang Y.-T."/>
            <person name="Yu X."/>
            <person name="Hao Y."/>
            <person name="Huang J."/>
            <person name="Zhao X.-W."/>
            <person name="Ke S."/>
            <person name="Chen Y.-Y."/>
            <person name="Wu W.-L."/>
            <person name="Hsu J.-L."/>
            <person name="Lin Y.-F."/>
            <person name="Huang M.-D."/>
            <person name="Li C.-Y."/>
            <person name="Huang L."/>
            <person name="Wang Z.-W."/>
            <person name="Zhao X."/>
            <person name="Zhong W.-Y."/>
            <person name="Peng D.-H."/>
            <person name="Ahmad S."/>
            <person name="Lan S."/>
            <person name="Zhang J.-S."/>
            <person name="Tsai W.-C."/>
            <person name="Van De Peer Y."/>
            <person name="Liu Z.-J."/>
        </authorList>
    </citation>
    <scope>NUCLEOTIDE SEQUENCE</scope>
    <source>
        <strain evidence="11">SCP</strain>
        <tissue evidence="11">Leaves</tissue>
    </source>
</reference>
<evidence type="ECO:0000256" key="3">
    <source>
        <dbReference type="ARBA" id="ARBA00022840"/>
    </source>
</evidence>
<keyword evidence="1" id="KW-0493">Microtubule</keyword>
<evidence type="ECO:0000256" key="4">
    <source>
        <dbReference type="ARBA" id="ARBA00023054"/>
    </source>
</evidence>
<feature type="coiled-coil region" evidence="8">
    <location>
        <begin position="611"/>
        <end position="679"/>
    </location>
</feature>
<dbReference type="Pfam" id="PF00225">
    <property type="entry name" value="Kinesin"/>
    <property type="match status" value="1"/>
</dbReference>
<evidence type="ECO:0000259" key="10">
    <source>
        <dbReference type="PROSITE" id="PS50067"/>
    </source>
</evidence>
<evidence type="ECO:0000313" key="12">
    <source>
        <dbReference type="Proteomes" id="UP001179952"/>
    </source>
</evidence>
<protein>
    <submittedName>
        <fullName evidence="11">Kinesin-like protein KIN12B</fullName>
    </submittedName>
</protein>
<dbReference type="EMBL" id="JAUJYN010000005">
    <property type="protein sequence ID" value="KAK1271617.1"/>
    <property type="molecule type" value="Genomic_DNA"/>
</dbReference>
<dbReference type="InterPro" id="IPR036961">
    <property type="entry name" value="Kinesin_motor_dom_sf"/>
</dbReference>
<reference evidence="11" key="1">
    <citation type="journal article" date="2023" name="Nat. Commun.">
        <title>Diploid and tetraploid genomes of Acorus and the evolution of monocots.</title>
        <authorList>
            <person name="Ma L."/>
            <person name="Liu K.W."/>
            <person name="Li Z."/>
            <person name="Hsiao Y.Y."/>
            <person name="Qi Y."/>
            <person name="Fu T."/>
            <person name="Tang G.D."/>
            <person name="Zhang D."/>
            <person name="Sun W.H."/>
            <person name="Liu D.K."/>
            <person name="Li Y."/>
            <person name="Chen G.Z."/>
            <person name="Liu X.D."/>
            <person name="Liao X.Y."/>
            <person name="Jiang Y.T."/>
            <person name="Yu X."/>
            <person name="Hao Y."/>
            <person name="Huang J."/>
            <person name="Zhao X.W."/>
            <person name="Ke S."/>
            <person name="Chen Y.Y."/>
            <person name="Wu W.L."/>
            <person name="Hsu J.L."/>
            <person name="Lin Y.F."/>
            <person name="Huang M.D."/>
            <person name="Li C.Y."/>
            <person name="Huang L."/>
            <person name="Wang Z.W."/>
            <person name="Zhao X."/>
            <person name="Zhong W.Y."/>
            <person name="Peng D.H."/>
            <person name="Ahmad S."/>
            <person name="Lan S."/>
            <person name="Zhang J.S."/>
            <person name="Tsai W.C."/>
            <person name="Van de Peer Y."/>
            <person name="Liu Z.J."/>
        </authorList>
    </citation>
    <scope>NUCLEOTIDE SEQUENCE</scope>
    <source>
        <strain evidence="11">SCP</strain>
    </source>
</reference>
<evidence type="ECO:0000256" key="8">
    <source>
        <dbReference type="SAM" id="Coils"/>
    </source>
</evidence>
<organism evidence="11 12">
    <name type="scientific">Acorus gramineus</name>
    <name type="common">Dwarf sweet flag</name>
    <dbReference type="NCBI Taxonomy" id="55184"/>
    <lineage>
        <taxon>Eukaryota</taxon>
        <taxon>Viridiplantae</taxon>
        <taxon>Streptophyta</taxon>
        <taxon>Embryophyta</taxon>
        <taxon>Tracheophyta</taxon>
        <taxon>Spermatophyta</taxon>
        <taxon>Magnoliopsida</taxon>
        <taxon>Liliopsida</taxon>
        <taxon>Acoraceae</taxon>
        <taxon>Acorus</taxon>
    </lineage>
</organism>
<dbReference type="GO" id="GO:0005874">
    <property type="term" value="C:microtubule"/>
    <property type="evidence" value="ECO:0007669"/>
    <property type="project" value="UniProtKB-KW"/>
</dbReference>
<keyword evidence="4 8" id="KW-0175">Coiled coil</keyword>
<dbReference type="InterPro" id="IPR027417">
    <property type="entry name" value="P-loop_NTPase"/>
</dbReference>
<dbReference type="InterPro" id="IPR044986">
    <property type="entry name" value="KIF15/KIN-12"/>
</dbReference>
<dbReference type="PANTHER" id="PTHR37739:SF14">
    <property type="entry name" value="KINESIN-LIKE PROTEIN KIN-12E"/>
    <property type="match status" value="1"/>
</dbReference>
<sequence>MHHRFARLNLVDLAGSERQKSSGAEGERLKEATNINKSLSTLGLVIMNLVNISNGKSMHVPYRDSKLTFLLQDSLGGNSKTTIIANISPSSCCAQETLSTLKFAQRAKFIRNNAIVNEDASGDVITMRLQIQQLKKEVSHLQSLVNGASLNKESDNCSVSFPGSPGSFKWDTGMGSLSPLTSDKKFSQRKDEAALVGVLRREQEKDLAMKALAAEKEAALQLAKQREEEIQGLKMRLRLRESGIKRMEAVASGKMSAESHLLQEKNELLREIAVLRSQVDRNQEVTRFAMENLQMKEEIRRLKSFYEEGEREIMSEQIQLLENKLLDALDWKLMYEKDLMEVEKDSLELGRLDEDNLLFSSQEPSSSWNSSINGEMEFLHLQAIQNQREVEVLRKNLNNCLEVKEKLERRVDELVNELEEERKSVNALKEASQFPQMDCPTTSRTDDSIIAAVDDQMELKTMVEAIAAASEREAEAHEIAIILAKENDELRSKDLELSHQLQDMNEEIENLRGYYEKAMQERDDLRRRLCSIKEANNAEVNEMNCPEKLVEEDEDGVCSNEKGMMASKVCSEFVESQILAEKLVISGLTELDSIRMDEDQSIPVGQPINFVEASKEELNSARDKLDVAEDKLLHAAKAISFFGLLEKATADAYTISEELEATEINVQSKRREIETLKCLSSEMIERKAAANNKLSALKSVLPSFCSVDYWEQREAQAREKVHASSLVVKQKEAHFTDLQVRKKGISSALTKARQTEGTLRNSLDSVKSKLCEFEMRRKETEKVLFDRNQVDEPVPKSLHLGKAGDLLKSEEERSKLSAEKTTLREKLVVVQKEISKLSQSYNTLETEIQGIDKEMHEASNSLKASQCGLDRVIEEKKVLMEMRTEGKSESEKLIVECVQCVFEADLKEGEVGICEDELEFDLRRLKELKERLSFINQKNNSLWEERPIAEKLVEEFEDVQRSIFEAKSSLFAITDRVSLLRFPAPSFQFERRETLRSPIRRNPPSDSLQNLMHSDLLRWTPTSLLRPRRTTPSAAPPPPPSRIVRRTVP</sequence>
<evidence type="ECO:0000256" key="2">
    <source>
        <dbReference type="ARBA" id="ARBA00022741"/>
    </source>
</evidence>
<evidence type="ECO:0000256" key="1">
    <source>
        <dbReference type="ARBA" id="ARBA00022701"/>
    </source>
</evidence>
<dbReference type="SMART" id="SM00129">
    <property type="entry name" value="KISc"/>
    <property type="match status" value="1"/>
</dbReference>
<dbReference type="PROSITE" id="PS00411">
    <property type="entry name" value="KINESIN_MOTOR_1"/>
    <property type="match status" value="1"/>
</dbReference>